<gene>
    <name evidence="1" type="ORF">O204_21630</name>
</gene>
<dbReference type="Proteomes" id="UP000016504">
    <property type="component" value="Unassembled WGS sequence"/>
</dbReference>
<dbReference type="EMBL" id="AVQG01000008">
    <property type="protein sequence ID" value="ERH59919.1"/>
    <property type="molecule type" value="Genomic_DNA"/>
</dbReference>
<protein>
    <submittedName>
        <fullName evidence="1">Uncharacterized protein</fullName>
    </submittedName>
</protein>
<proteinExistence type="predicted"/>
<evidence type="ECO:0000313" key="2">
    <source>
        <dbReference type="Proteomes" id="UP000016504"/>
    </source>
</evidence>
<accession>A0A1I1BSY4</accession>
<name>U1TP55_9PSED</name>
<organism evidence="1 2">
    <name type="scientific">Pseudomonas simiae</name>
    <dbReference type="NCBI Taxonomy" id="321846"/>
    <lineage>
        <taxon>Bacteria</taxon>
        <taxon>Pseudomonadati</taxon>
        <taxon>Pseudomonadota</taxon>
        <taxon>Gammaproteobacteria</taxon>
        <taxon>Pseudomonadales</taxon>
        <taxon>Pseudomonadaceae</taxon>
        <taxon>Pseudomonas</taxon>
    </lineage>
</organism>
<sequence length="41" mass="4365">MAIRLAALILALYSAPILSSVQGVDSEPEIARERLLDLAQG</sequence>
<evidence type="ECO:0000313" key="1">
    <source>
        <dbReference type="EMBL" id="ERH59919.1"/>
    </source>
</evidence>
<comment type="caution">
    <text evidence="1">The sequence shown here is derived from an EMBL/GenBank/DDBJ whole genome shotgun (WGS) entry which is preliminary data.</text>
</comment>
<dbReference type="RefSeq" id="WP_021491563.1">
    <property type="nucleotide sequence ID" value="NZ_AVQG01000008.1"/>
</dbReference>
<reference evidence="1 2" key="1">
    <citation type="submission" date="2013-08" db="EMBL/GenBank/DDBJ databases">
        <title>Biodegradation of aromatic compounds in biofilm forming Pseudomonas isolated from sewage sludge.</title>
        <authorList>
            <person name="Qureshi A."/>
            <person name="Ghosh S."/>
            <person name="Khardenavis A.A."/>
            <person name="Kapley A."/>
            <person name="Purohit H.J."/>
        </authorList>
    </citation>
    <scope>NUCLEOTIDE SEQUENCE [LARGE SCALE GENOMIC DNA]</scope>
    <source>
        <strain evidence="1 2">EGD-AQ6</strain>
    </source>
</reference>
<dbReference type="AlphaFoldDB" id="U1TP55"/>
<accession>U1TP55</accession>